<comment type="caution">
    <text evidence="2">The sequence shown here is derived from an EMBL/GenBank/DDBJ whole genome shotgun (WGS) entry which is preliminary data.</text>
</comment>
<feature type="compositionally biased region" description="Polar residues" evidence="1">
    <location>
        <begin position="42"/>
        <end position="51"/>
    </location>
</feature>
<organism evidence="2 3">
    <name type="scientific">Rhizoclosmatium globosum</name>
    <dbReference type="NCBI Taxonomy" id="329046"/>
    <lineage>
        <taxon>Eukaryota</taxon>
        <taxon>Fungi</taxon>
        <taxon>Fungi incertae sedis</taxon>
        <taxon>Chytridiomycota</taxon>
        <taxon>Chytridiomycota incertae sedis</taxon>
        <taxon>Chytridiomycetes</taxon>
        <taxon>Chytridiales</taxon>
        <taxon>Chytriomycetaceae</taxon>
        <taxon>Rhizoclosmatium</taxon>
    </lineage>
</organism>
<dbReference type="AlphaFoldDB" id="A0A1Y2CNF4"/>
<protein>
    <submittedName>
        <fullName evidence="2">Uncharacterized protein</fullName>
    </submittedName>
</protein>
<feature type="compositionally biased region" description="Basic residues" evidence="1">
    <location>
        <begin position="17"/>
        <end position="27"/>
    </location>
</feature>
<evidence type="ECO:0000313" key="3">
    <source>
        <dbReference type="Proteomes" id="UP000193642"/>
    </source>
</evidence>
<feature type="region of interest" description="Disordered" evidence="1">
    <location>
        <begin position="1"/>
        <end position="63"/>
    </location>
</feature>
<sequence length="153" mass="16655">MSTKAAPATAASAAQQRKARRAPRRHSTAATATYATKAASTNPSGRTRSSTGPPPVSAGLNGNVPYWSADDKVLERWSKMTLEEQNGAFLRSRFLPFYLESWTRDAEPLPAQASIPPTLSRPPPPANHQPITATFNNGYPYRYRRISPCISVA</sequence>
<keyword evidence="3" id="KW-1185">Reference proteome</keyword>
<reference evidence="2 3" key="1">
    <citation type="submission" date="2016-07" db="EMBL/GenBank/DDBJ databases">
        <title>Pervasive Adenine N6-methylation of Active Genes in Fungi.</title>
        <authorList>
            <consortium name="DOE Joint Genome Institute"/>
            <person name="Mondo S.J."/>
            <person name="Dannebaum R.O."/>
            <person name="Kuo R.C."/>
            <person name="Labutti K."/>
            <person name="Haridas S."/>
            <person name="Kuo A."/>
            <person name="Salamov A."/>
            <person name="Ahrendt S.R."/>
            <person name="Lipzen A."/>
            <person name="Sullivan W."/>
            <person name="Andreopoulos W.B."/>
            <person name="Clum A."/>
            <person name="Lindquist E."/>
            <person name="Daum C."/>
            <person name="Ramamoorthy G.K."/>
            <person name="Gryganskyi A."/>
            <person name="Culley D."/>
            <person name="Magnuson J.K."/>
            <person name="James T.Y."/>
            <person name="O'Malley M.A."/>
            <person name="Stajich J.E."/>
            <person name="Spatafora J.W."/>
            <person name="Visel A."/>
            <person name="Grigoriev I.V."/>
        </authorList>
    </citation>
    <scope>NUCLEOTIDE SEQUENCE [LARGE SCALE GENOMIC DNA]</scope>
    <source>
        <strain evidence="2 3">JEL800</strain>
    </source>
</reference>
<feature type="compositionally biased region" description="Low complexity" evidence="1">
    <location>
        <begin position="1"/>
        <end position="16"/>
    </location>
</feature>
<evidence type="ECO:0000256" key="1">
    <source>
        <dbReference type="SAM" id="MobiDB-lite"/>
    </source>
</evidence>
<dbReference type="EMBL" id="MCGO01000011">
    <property type="protein sequence ID" value="ORY48561.1"/>
    <property type="molecule type" value="Genomic_DNA"/>
</dbReference>
<name>A0A1Y2CNF4_9FUNG</name>
<evidence type="ECO:0000313" key="2">
    <source>
        <dbReference type="EMBL" id="ORY48561.1"/>
    </source>
</evidence>
<gene>
    <name evidence="2" type="ORF">BCR33DRAFT_782272</name>
</gene>
<accession>A0A1Y2CNF4</accession>
<feature type="compositionally biased region" description="Low complexity" evidence="1">
    <location>
        <begin position="28"/>
        <end position="41"/>
    </location>
</feature>
<dbReference type="Proteomes" id="UP000193642">
    <property type="component" value="Unassembled WGS sequence"/>
</dbReference>
<proteinExistence type="predicted"/>